<gene>
    <name evidence="5" type="primary">LOC103610779</name>
</gene>
<feature type="compositionally biased region" description="Basic and acidic residues" evidence="3">
    <location>
        <begin position="38"/>
        <end position="48"/>
    </location>
</feature>
<evidence type="ECO:0000256" key="1">
    <source>
        <dbReference type="ARBA" id="ARBA00005627"/>
    </source>
</evidence>
<protein>
    <submittedName>
        <fullName evidence="5">T-complex protein 10A homolog 2-like</fullName>
    </submittedName>
</protein>
<keyword evidence="4" id="KW-1185">Reference proteome</keyword>
<dbReference type="RefSeq" id="XP_008593090.1">
    <property type="nucleotide sequence ID" value="XM_008594868.1"/>
</dbReference>
<name>A0ABM0SJP9_GALVR</name>
<evidence type="ECO:0000313" key="4">
    <source>
        <dbReference type="Proteomes" id="UP000694923"/>
    </source>
</evidence>
<dbReference type="InterPro" id="IPR026581">
    <property type="entry name" value="TCP10L/CENPJ"/>
</dbReference>
<evidence type="ECO:0000313" key="5">
    <source>
        <dbReference type="RefSeq" id="XP_008593090.1"/>
    </source>
</evidence>
<accession>A0ABM0SJP9</accession>
<keyword evidence="2" id="KW-0175">Coiled coil</keyword>
<feature type="region of interest" description="Disordered" evidence="3">
    <location>
        <begin position="179"/>
        <end position="257"/>
    </location>
</feature>
<evidence type="ECO:0000256" key="3">
    <source>
        <dbReference type="SAM" id="MobiDB-lite"/>
    </source>
</evidence>
<feature type="coiled-coil region" evidence="2">
    <location>
        <begin position="84"/>
        <end position="143"/>
    </location>
</feature>
<dbReference type="PANTHER" id="PTHR10331">
    <property type="entry name" value="T COMPLEX PROTEIN 10"/>
    <property type="match status" value="1"/>
</dbReference>
<sequence>MLTGHLEAGEAAEPSHAEGWCPGAGADPEKTATAAGVPRKDSGAREMVDHLSDARTLAPAFDFLFGGATRPETPLDHMKDPVEKLRLQQQVSRLQEEFRRHVSRWADAHSKLQSQIDILMKQNLELREELRASELQRLEAREKSAAFLPTRRGADTLVSISESAFGKISPLPADKEIKPKYVGSKSRSATLPGQGSPSKNLTSPKPVSFKIERTDSEKTISQEDRDETPSRGRRDSRTAPSGRSHPSEGLAVSEGEKVILQPSRTLQEPSGRPFLALASDVAVLQEDKPEATEN</sequence>
<dbReference type="PANTHER" id="PTHR10331:SF25">
    <property type="entry name" value="T-COMPLEX PROTEIN 10A-RELATED"/>
    <property type="match status" value="1"/>
</dbReference>
<feature type="region of interest" description="Disordered" evidence="3">
    <location>
        <begin position="1"/>
        <end position="48"/>
    </location>
</feature>
<feature type="compositionally biased region" description="Polar residues" evidence="3">
    <location>
        <begin position="185"/>
        <end position="205"/>
    </location>
</feature>
<reference evidence="5" key="1">
    <citation type="submission" date="2025-08" db="UniProtKB">
        <authorList>
            <consortium name="RefSeq"/>
        </authorList>
    </citation>
    <scope>IDENTIFICATION</scope>
</reference>
<dbReference type="GeneID" id="103610779"/>
<comment type="similarity">
    <text evidence="1">Belongs to the TCP10 family.</text>
</comment>
<evidence type="ECO:0000256" key="2">
    <source>
        <dbReference type="SAM" id="Coils"/>
    </source>
</evidence>
<feature type="non-terminal residue" evidence="5">
    <location>
        <position position="294"/>
    </location>
</feature>
<proteinExistence type="inferred from homology"/>
<dbReference type="Proteomes" id="UP000694923">
    <property type="component" value="Unplaced"/>
</dbReference>
<organism evidence="4 5">
    <name type="scientific">Galeopterus variegatus</name>
    <name type="common">Malayan flying lemur</name>
    <name type="synonym">Cynocephalus variegatus</name>
    <dbReference type="NCBI Taxonomy" id="482537"/>
    <lineage>
        <taxon>Eukaryota</taxon>
        <taxon>Metazoa</taxon>
        <taxon>Chordata</taxon>
        <taxon>Craniata</taxon>
        <taxon>Vertebrata</taxon>
        <taxon>Euteleostomi</taxon>
        <taxon>Mammalia</taxon>
        <taxon>Eutheria</taxon>
        <taxon>Euarchontoglires</taxon>
        <taxon>Dermoptera</taxon>
        <taxon>Cynocephalidae</taxon>
        <taxon>Galeopterus</taxon>
    </lineage>
</organism>
<feature type="compositionally biased region" description="Basic and acidic residues" evidence="3">
    <location>
        <begin position="210"/>
        <end position="237"/>
    </location>
</feature>